<dbReference type="AlphaFoldDB" id="A0A1H4DRT7"/>
<organism evidence="9 10">
    <name type="scientific">Desulfuromusa kysingii</name>
    <dbReference type="NCBI Taxonomy" id="37625"/>
    <lineage>
        <taxon>Bacteria</taxon>
        <taxon>Pseudomonadati</taxon>
        <taxon>Thermodesulfobacteriota</taxon>
        <taxon>Desulfuromonadia</taxon>
        <taxon>Desulfuromonadales</taxon>
        <taxon>Geopsychrobacteraceae</taxon>
        <taxon>Desulfuromusa</taxon>
    </lineage>
</organism>
<dbReference type="RefSeq" id="WP_092350427.1">
    <property type="nucleotide sequence ID" value="NZ_FNQN01000011.1"/>
</dbReference>
<evidence type="ECO:0000256" key="7">
    <source>
        <dbReference type="ARBA" id="ARBA00023237"/>
    </source>
</evidence>
<feature type="chain" id="PRO_5011479322" evidence="8">
    <location>
        <begin position="27"/>
        <end position="444"/>
    </location>
</feature>
<evidence type="ECO:0000256" key="3">
    <source>
        <dbReference type="ARBA" id="ARBA00022448"/>
    </source>
</evidence>
<dbReference type="PANTHER" id="PTHR30026">
    <property type="entry name" value="OUTER MEMBRANE PROTEIN TOLC"/>
    <property type="match status" value="1"/>
</dbReference>
<evidence type="ECO:0000256" key="1">
    <source>
        <dbReference type="ARBA" id="ARBA00004442"/>
    </source>
</evidence>
<keyword evidence="3" id="KW-0813">Transport</keyword>
<keyword evidence="8" id="KW-0732">Signal</keyword>
<proteinExistence type="inferred from homology"/>
<keyword evidence="10" id="KW-1185">Reference proteome</keyword>
<evidence type="ECO:0000256" key="4">
    <source>
        <dbReference type="ARBA" id="ARBA00022452"/>
    </source>
</evidence>
<dbReference type="SUPFAM" id="SSF56954">
    <property type="entry name" value="Outer membrane efflux proteins (OEP)"/>
    <property type="match status" value="1"/>
</dbReference>
<evidence type="ECO:0000256" key="8">
    <source>
        <dbReference type="SAM" id="SignalP"/>
    </source>
</evidence>
<sequence length="444" mass="49212">MKTLSVNPILVFLCLLVFQPMSQASAMTLNECVELALRNNPEMAKQKVNLETTQADLADRQGQKYGKLNLVSSYTHYNLPHTLAPLTPGAIASNPLAVPTTEDLFVAGINYEVQLFTGFAQTRSVEVAALQRELAAAALTLSKEQLIYNVKSLYVNILSLQEQASAQAAYVRSSQQLYEQISHELTFGRKALVDQLKAAADLQNARARLVQINADIDILSGSLASQLNIEAIPPLQKFDLTVDNPQPLQGDFVDQLKTTERLRAAELTVRKDAKLVQKAAAGLYPQIALNVAYGQNFGPNDSSHADSGNWNNQDLWQGGLSLKWTVFDFGSTQSKIRKARFVEQHSRHQQTQAKLELKRAVKEAVTKINTSVSDYQSAQSERELTQRTAAIEQVRFDKGATSLNDLLYAKARHQLAESRFIAAGYAYEVAGYYLQYLLETGESR</sequence>
<reference evidence="9 10" key="1">
    <citation type="submission" date="2016-10" db="EMBL/GenBank/DDBJ databases">
        <authorList>
            <person name="de Groot N.N."/>
        </authorList>
    </citation>
    <scope>NUCLEOTIDE SEQUENCE [LARGE SCALE GENOMIC DNA]</scope>
    <source>
        <strain evidence="9 10">DSM 7343</strain>
    </source>
</reference>
<keyword evidence="5" id="KW-0812">Transmembrane</keyword>
<dbReference type="GO" id="GO:0015562">
    <property type="term" value="F:efflux transmembrane transporter activity"/>
    <property type="evidence" value="ECO:0007669"/>
    <property type="project" value="InterPro"/>
</dbReference>
<evidence type="ECO:0000256" key="5">
    <source>
        <dbReference type="ARBA" id="ARBA00022692"/>
    </source>
</evidence>
<evidence type="ECO:0000313" key="10">
    <source>
        <dbReference type="Proteomes" id="UP000199409"/>
    </source>
</evidence>
<dbReference type="GO" id="GO:1990281">
    <property type="term" value="C:efflux pump complex"/>
    <property type="evidence" value="ECO:0007669"/>
    <property type="project" value="TreeGrafter"/>
</dbReference>
<accession>A0A1H4DRT7</accession>
<dbReference type="PANTHER" id="PTHR30026:SF20">
    <property type="entry name" value="OUTER MEMBRANE PROTEIN TOLC"/>
    <property type="match status" value="1"/>
</dbReference>
<dbReference type="Proteomes" id="UP000199409">
    <property type="component" value="Unassembled WGS sequence"/>
</dbReference>
<keyword evidence="4" id="KW-1134">Transmembrane beta strand</keyword>
<comment type="subcellular location">
    <subcellularLocation>
        <location evidence="1">Cell outer membrane</location>
    </subcellularLocation>
</comment>
<keyword evidence="7" id="KW-0998">Cell outer membrane</keyword>
<evidence type="ECO:0000256" key="2">
    <source>
        <dbReference type="ARBA" id="ARBA00007613"/>
    </source>
</evidence>
<name>A0A1H4DRT7_9BACT</name>
<evidence type="ECO:0000256" key="6">
    <source>
        <dbReference type="ARBA" id="ARBA00023136"/>
    </source>
</evidence>
<comment type="similarity">
    <text evidence="2">Belongs to the outer membrane factor (OMF) (TC 1.B.17) family.</text>
</comment>
<dbReference type="EMBL" id="FNQN01000011">
    <property type="protein sequence ID" value="SEA75219.1"/>
    <property type="molecule type" value="Genomic_DNA"/>
</dbReference>
<keyword evidence="6" id="KW-0472">Membrane</keyword>
<dbReference type="Gene3D" id="1.20.1600.10">
    <property type="entry name" value="Outer membrane efflux proteins (OEP)"/>
    <property type="match status" value="1"/>
</dbReference>
<dbReference type="GO" id="GO:0015288">
    <property type="term" value="F:porin activity"/>
    <property type="evidence" value="ECO:0007669"/>
    <property type="project" value="TreeGrafter"/>
</dbReference>
<protein>
    <submittedName>
        <fullName evidence="9">Outer membrane protein TolC</fullName>
    </submittedName>
</protein>
<dbReference type="STRING" id="37625.SAMN05660420_03068"/>
<dbReference type="GO" id="GO:0009279">
    <property type="term" value="C:cell outer membrane"/>
    <property type="evidence" value="ECO:0007669"/>
    <property type="project" value="UniProtKB-SubCell"/>
</dbReference>
<dbReference type="InterPro" id="IPR003423">
    <property type="entry name" value="OMP_efflux"/>
</dbReference>
<dbReference type="Pfam" id="PF02321">
    <property type="entry name" value="OEP"/>
    <property type="match status" value="2"/>
</dbReference>
<evidence type="ECO:0000313" key="9">
    <source>
        <dbReference type="EMBL" id="SEA75219.1"/>
    </source>
</evidence>
<dbReference type="InterPro" id="IPR051906">
    <property type="entry name" value="TolC-like"/>
</dbReference>
<feature type="signal peptide" evidence="8">
    <location>
        <begin position="1"/>
        <end position="26"/>
    </location>
</feature>
<gene>
    <name evidence="9" type="ORF">SAMN05660420_03068</name>
</gene>
<dbReference type="OrthoDB" id="127236at2"/>